<dbReference type="EMBL" id="VUJX02000010">
    <property type="protein sequence ID" value="KAL0931117.1"/>
    <property type="molecule type" value="Genomic_DNA"/>
</dbReference>
<reference evidence="1 2" key="1">
    <citation type="journal article" date="2020" name="Phytopathology">
        <title>Genome Sequence Resources of Colletotrichum truncatum, C. plurivorum, C. musicola, and C. sojae: Four Species Pathogenic to Soybean (Glycine max).</title>
        <authorList>
            <person name="Rogerio F."/>
            <person name="Boufleur T.R."/>
            <person name="Ciampi-Guillardi M."/>
            <person name="Sukno S.A."/>
            <person name="Thon M.R."/>
            <person name="Massola Junior N.S."/>
            <person name="Baroncelli R."/>
        </authorList>
    </citation>
    <scope>NUCLEOTIDE SEQUENCE [LARGE SCALE GENOMIC DNA]</scope>
    <source>
        <strain evidence="1 2">CMES1059</strain>
    </source>
</reference>
<gene>
    <name evidence="1" type="ORF">CTRU02_213852</name>
</gene>
<comment type="caution">
    <text evidence="1">The sequence shown here is derived from an EMBL/GenBank/DDBJ whole genome shotgun (WGS) entry which is preliminary data.</text>
</comment>
<keyword evidence="2" id="KW-1185">Reference proteome</keyword>
<proteinExistence type="predicted"/>
<organism evidence="1 2">
    <name type="scientific">Colletotrichum truncatum</name>
    <name type="common">Anthracnose fungus</name>
    <name type="synonym">Colletotrichum capsici</name>
    <dbReference type="NCBI Taxonomy" id="5467"/>
    <lineage>
        <taxon>Eukaryota</taxon>
        <taxon>Fungi</taxon>
        <taxon>Dikarya</taxon>
        <taxon>Ascomycota</taxon>
        <taxon>Pezizomycotina</taxon>
        <taxon>Sordariomycetes</taxon>
        <taxon>Hypocreomycetidae</taxon>
        <taxon>Glomerellales</taxon>
        <taxon>Glomerellaceae</taxon>
        <taxon>Colletotrichum</taxon>
        <taxon>Colletotrichum truncatum species complex</taxon>
    </lineage>
</organism>
<evidence type="ECO:0000313" key="1">
    <source>
        <dbReference type="EMBL" id="KAL0931117.1"/>
    </source>
</evidence>
<name>A0ACC3YGW8_COLTU</name>
<protein>
    <submittedName>
        <fullName evidence="1">Ww domain-containing oxidoreductase</fullName>
    </submittedName>
</protein>
<dbReference type="Proteomes" id="UP000805649">
    <property type="component" value="Unassembled WGS sequence"/>
</dbReference>
<accession>A0ACC3YGW8</accession>
<sequence>MSKYTAAHQNPKGAGDARPTAIKIVEDEGLVGKLTDKIILVTGASQGIGIETARALHATGATVYLGVRDLTRGQQAIDDIRSSNPTSKGGLHLLEVSLDSLASVRKAAKEFFTQSTKLNILVLNAGAMCHVKSKTVDGFETTFGTNHLGHFLLFQLLKPALLASSTPEFHSRVVCVSSLAHRASEIRFDDYNFDSGDYNEVTAYGQSKTANIYLANEIERRYGSNGLHALSLHPGSIVTNINRHRLEDRDETLKAMLRDRYDELVRTMKSKPQGAATTVYAALSKDWEGKGGKYLNDCVEAGPADPNSAPLSPDTGYASWAYDEKKAERLWAESNKMVGLDDDE</sequence>
<evidence type="ECO:0000313" key="2">
    <source>
        <dbReference type="Proteomes" id="UP000805649"/>
    </source>
</evidence>